<dbReference type="GO" id="GO:0003955">
    <property type="term" value="F:NAD(P)H dehydrogenase (quinone) activity"/>
    <property type="evidence" value="ECO:0007669"/>
    <property type="project" value="TreeGrafter"/>
</dbReference>
<dbReference type="SUPFAM" id="SSF51905">
    <property type="entry name" value="FAD/NAD(P)-binding domain"/>
    <property type="match status" value="2"/>
</dbReference>
<feature type="domain" description="FAD/NAD(P)-binding" evidence="6">
    <location>
        <begin position="3"/>
        <end position="315"/>
    </location>
</feature>
<dbReference type="InterPro" id="IPR036188">
    <property type="entry name" value="FAD/NAD-bd_sf"/>
</dbReference>
<sequence length="411" mass="44342">MQRILVLGAGFAGLWSAVGAARKLDELGIGPDRVEVMVINRTAWHSIRVRNYEADLDGTRVPLDDVLQPIGVRRVEGEVTDLDLPGRTVTCSVQGSLRAFPYDRLVFALGSRLVRPPIPGLQQHAFDVDTYEGASRLNSHIAALPSRRPSPGQYVVLVVGGGLTGIETATEMFGKLRAAAAGGAPSGPPPPLRVILADRQPWIGSDMGESARPVIEEALRTLGIETRVGVSLALVDEQGATLTTGERIAAATVVWCAGMQAHPLTARFPVQRDRFGRLPVDACLKIEGMAAAFAAGDAAWLPIDGIHASVMSCQHGRPMGRFAGHNVVCDLLGQPMLPLRIDEYVTVLDLGLWGAVYTQGRDRRVVSQGAPAKRTKEIINRQRIYPPRSRDRREILDAAAPVVQTPPGRFH</sequence>
<keyword evidence="8" id="KW-1185">Reference proteome</keyword>
<evidence type="ECO:0000256" key="3">
    <source>
        <dbReference type="ARBA" id="ARBA00022630"/>
    </source>
</evidence>
<gene>
    <name evidence="7" type="ORF">CCS01_06600</name>
</gene>
<dbReference type="PANTHER" id="PTHR42913:SF3">
    <property type="entry name" value="64 KDA MITOCHONDRIAL NADH DEHYDROGENASE (EUROFUNG)"/>
    <property type="match status" value="1"/>
</dbReference>
<evidence type="ECO:0000259" key="6">
    <source>
        <dbReference type="Pfam" id="PF07992"/>
    </source>
</evidence>
<dbReference type="InterPro" id="IPR051169">
    <property type="entry name" value="NADH-Q_oxidoreductase"/>
</dbReference>
<keyword evidence="3" id="KW-0285">Flavoprotein</keyword>
<reference evidence="7 8" key="1">
    <citation type="journal article" date="2018" name="Arch. Microbiol.">
        <title>New insights into the metabolic potential of the phototrophic purple bacterium Rhodopila globiformis DSM 161(T) from its draft genome sequence and evidence for a vanadium-dependent nitrogenase.</title>
        <authorList>
            <person name="Imhoff J.F."/>
            <person name="Rahn T."/>
            <person name="Kunzel S."/>
            <person name="Neulinger S.C."/>
        </authorList>
    </citation>
    <scope>NUCLEOTIDE SEQUENCE [LARGE SCALE GENOMIC DNA]</scope>
    <source>
        <strain evidence="7 8">DSM 161</strain>
    </source>
</reference>
<dbReference type="PANTHER" id="PTHR42913">
    <property type="entry name" value="APOPTOSIS-INDUCING FACTOR 1"/>
    <property type="match status" value="1"/>
</dbReference>
<dbReference type="PRINTS" id="PR00368">
    <property type="entry name" value="FADPNR"/>
</dbReference>
<dbReference type="OrthoDB" id="9781621at2"/>
<evidence type="ECO:0000256" key="1">
    <source>
        <dbReference type="ARBA" id="ARBA00001974"/>
    </source>
</evidence>
<evidence type="ECO:0000313" key="8">
    <source>
        <dbReference type="Proteomes" id="UP000239724"/>
    </source>
</evidence>
<evidence type="ECO:0000313" key="7">
    <source>
        <dbReference type="EMBL" id="PPQ35802.1"/>
    </source>
</evidence>
<dbReference type="GO" id="GO:0019646">
    <property type="term" value="P:aerobic electron transport chain"/>
    <property type="evidence" value="ECO:0007669"/>
    <property type="project" value="TreeGrafter"/>
</dbReference>
<dbReference type="Proteomes" id="UP000239724">
    <property type="component" value="Unassembled WGS sequence"/>
</dbReference>
<dbReference type="AlphaFoldDB" id="A0A2S6NL05"/>
<protein>
    <submittedName>
        <fullName evidence="7">Proton-conducting membrane transporter</fullName>
    </submittedName>
</protein>
<evidence type="ECO:0000256" key="5">
    <source>
        <dbReference type="ARBA" id="ARBA00023002"/>
    </source>
</evidence>
<keyword evidence="5" id="KW-0560">Oxidoreductase</keyword>
<comment type="caution">
    <text evidence="7">The sequence shown here is derived from an EMBL/GenBank/DDBJ whole genome shotgun (WGS) entry which is preliminary data.</text>
</comment>
<comment type="cofactor">
    <cofactor evidence="1">
        <name>FAD</name>
        <dbReference type="ChEBI" id="CHEBI:57692"/>
    </cofactor>
</comment>
<dbReference type="InterPro" id="IPR023753">
    <property type="entry name" value="FAD/NAD-binding_dom"/>
</dbReference>
<name>A0A2S6NL05_RHOGL</name>
<dbReference type="Gene3D" id="3.50.50.100">
    <property type="match status" value="1"/>
</dbReference>
<proteinExistence type="inferred from homology"/>
<dbReference type="EMBL" id="NHRY01000067">
    <property type="protein sequence ID" value="PPQ35802.1"/>
    <property type="molecule type" value="Genomic_DNA"/>
</dbReference>
<keyword evidence="4" id="KW-0274">FAD</keyword>
<comment type="similarity">
    <text evidence="2">Belongs to the NADH dehydrogenase family.</text>
</comment>
<dbReference type="Pfam" id="PF07992">
    <property type="entry name" value="Pyr_redox_2"/>
    <property type="match status" value="1"/>
</dbReference>
<accession>A0A2S6NL05</accession>
<organism evidence="7 8">
    <name type="scientific">Rhodopila globiformis</name>
    <name type="common">Rhodopseudomonas globiformis</name>
    <dbReference type="NCBI Taxonomy" id="1071"/>
    <lineage>
        <taxon>Bacteria</taxon>
        <taxon>Pseudomonadati</taxon>
        <taxon>Pseudomonadota</taxon>
        <taxon>Alphaproteobacteria</taxon>
        <taxon>Acetobacterales</taxon>
        <taxon>Acetobacteraceae</taxon>
        <taxon>Rhodopila</taxon>
    </lineage>
</organism>
<evidence type="ECO:0000256" key="4">
    <source>
        <dbReference type="ARBA" id="ARBA00022827"/>
    </source>
</evidence>
<dbReference type="RefSeq" id="WP_104518058.1">
    <property type="nucleotide sequence ID" value="NZ_NHRY01000067.1"/>
</dbReference>
<evidence type="ECO:0000256" key="2">
    <source>
        <dbReference type="ARBA" id="ARBA00005272"/>
    </source>
</evidence>